<proteinExistence type="predicted"/>
<evidence type="ECO:0000313" key="2">
    <source>
        <dbReference type="Proteomes" id="UP000815677"/>
    </source>
</evidence>
<sequence>MLTPIREYIRGVYPPDSVILRPIRFKFFNLLELWDVFGSQKSLSQGFAEQILANIGNITQLLLEALNNDPLELSSTVKSIIQFSSLSALAKLQDHILFGEYCRECLAAWQYLPLSNAEDLIQQGQYHYEAAAALHGAALFNLTAGTYYVACPRNYSKAVEYYSKSLKLAVQCNDLDQQAKVYGSISHAVYLQGNYNEALAAAAEAARLSIIAGNWEAQTAAYRTQALVWMDLGNFSRSASYAQEARQVIDELGMQGSLLYSMFLNMEVDIAQMKSEYAEAHAKTLLLLESKNTFGGELLPIAQAYAQINLAFQETMLNAPTEVVQKSITAATSIFQAINYSRGLDVCILTQAQLSLLDGNFSHAREEFVRLYSAKYGSTDREFTLHVLAMVADATNMTHVQSQVEMAHWAIVFLAFALRPSPVNQNRLFIHQALRCFGDVLALKGEQEDAFNILQAALDGFSL</sequence>
<dbReference type="Proteomes" id="UP000815677">
    <property type="component" value="Unassembled WGS sequence"/>
</dbReference>
<protein>
    <submittedName>
        <fullName evidence="1">Tetratricopeptide repeat domain protein</fullName>
    </submittedName>
</protein>
<dbReference type="SUPFAM" id="SSF48452">
    <property type="entry name" value="TPR-like"/>
    <property type="match status" value="1"/>
</dbReference>
<dbReference type="PANTHER" id="PTHR10098">
    <property type="entry name" value="RAPSYN-RELATED"/>
    <property type="match status" value="1"/>
</dbReference>
<name>A0ABQ0KXW4_MYCCL</name>
<accession>A0ABQ0KXW4</accession>
<dbReference type="EMBL" id="DF837747">
    <property type="protein sequence ID" value="GAT42341.1"/>
    <property type="molecule type" value="Genomic_DNA"/>
</dbReference>
<dbReference type="InterPro" id="IPR011990">
    <property type="entry name" value="TPR-like_helical_dom_sf"/>
</dbReference>
<dbReference type="Gene3D" id="1.25.40.10">
    <property type="entry name" value="Tetratricopeptide repeat domain"/>
    <property type="match status" value="1"/>
</dbReference>
<evidence type="ECO:0000313" key="1">
    <source>
        <dbReference type="EMBL" id="GAT42341.1"/>
    </source>
</evidence>
<reference evidence="1" key="1">
    <citation type="submission" date="2014-09" db="EMBL/GenBank/DDBJ databases">
        <title>Genome sequence of the luminous mushroom Mycena chlorophos for searching fungal bioluminescence genes.</title>
        <authorList>
            <person name="Tanaka Y."/>
            <person name="Kasuga D."/>
            <person name="Oba Y."/>
            <person name="Hase S."/>
            <person name="Sato K."/>
            <person name="Oba Y."/>
            <person name="Sakakibara Y."/>
        </authorList>
    </citation>
    <scope>NUCLEOTIDE SEQUENCE</scope>
</reference>
<keyword evidence="2" id="KW-1185">Reference proteome</keyword>
<gene>
    <name evidence="1" type="ORF">MCHLO_00056</name>
</gene>
<organism evidence="1 2">
    <name type="scientific">Mycena chlorophos</name>
    <name type="common">Agaric fungus</name>
    <name type="synonym">Agaricus chlorophos</name>
    <dbReference type="NCBI Taxonomy" id="658473"/>
    <lineage>
        <taxon>Eukaryota</taxon>
        <taxon>Fungi</taxon>
        <taxon>Dikarya</taxon>
        <taxon>Basidiomycota</taxon>
        <taxon>Agaricomycotina</taxon>
        <taxon>Agaricomycetes</taxon>
        <taxon>Agaricomycetidae</taxon>
        <taxon>Agaricales</taxon>
        <taxon>Marasmiineae</taxon>
        <taxon>Mycenaceae</taxon>
        <taxon>Mycena</taxon>
    </lineage>
</organism>